<keyword evidence="1" id="KW-0805">Transcription regulation</keyword>
<evidence type="ECO:0000313" key="6">
    <source>
        <dbReference type="EMBL" id="RKR93733.1"/>
    </source>
</evidence>
<evidence type="ECO:0000256" key="2">
    <source>
        <dbReference type="ARBA" id="ARBA00023125"/>
    </source>
</evidence>
<dbReference type="EMBL" id="RBKV01000001">
    <property type="protein sequence ID" value="RKR93733.1"/>
    <property type="molecule type" value="Genomic_DNA"/>
</dbReference>
<comment type="caution">
    <text evidence="6">The sequence shown here is derived from an EMBL/GenBank/DDBJ whole genome shotgun (WGS) entry which is preliminary data.</text>
</comment>
<dbReference type="InterPro" id="IPR011008">
    <property type="entry name" value="Dimeric_a/b-barrel"/>
</dbReference>
<dbReference type="SUPFAM" id="SSF54909">
    <property type="entry name" value="Dimeric alpha+beta barrel"/>
    <property type="match status" value="2"/>
</dbReference>
<feature type="domain" description="Transcription regulator AsnC/Lrp ligand binding" evidence="4">
    <location>
        <begin position="248"/>
        <end position="312"/>
    </location>
</feature>
<evidence type="ECO:0000259" key="4">
    <source>
        <dbReference type="Pfam" id="PF01037"/>
    </source>
</evidence>
<dbReference type="InterPro" id="IPR036388">
    <property type="entry name" value="WH-like_DNA-bd_sf"/>
</dbReference>
<accession>A0A315S605</accession>
<proteinExistence type="predicted"/>
<feature type="domain" description="HTH asnC-type" evidence="5">
    <location>
        <begin position="9"/>
        <end position="48"/>
    </location>
</feature>
<dbReference type="SUPFAM" id="SSF46785">
    <property type="entry name" value="Winged helix' DNA-binding domain"/>
    <property type="match status" value="1"/>
</dbReference>
<dbReference type="SMART" id="SM00344">
    <property type="entry name" value="HTH_ASNC"/>
    <property type="match status" value="1"/>
</dbReference>
<dbReference type="Proteomes" id="UP000274762">
    <property type="component" value="Unassembled WGS sequence"/>
</dbReference>
<dbReference type="Gene3D" id="3.30.70.920">
    <property type="match status" value="2"/>
</dbReference>
<dbReference type="PRINTS" id="PR00033">
    <property type="entry name" value="HTHASNC"/>
</dbReference>
<dbReference type="PANTHER" id="PTHR30154">
    <property type="entry name" value="LEUCINE-RESPONSIVE REGULATORY PROTEIN"/>
    <property type="match status" value="1"/>
</dbReference>
<dbReference type="InterPro" id="IPR000485">
    <property type="entry name" value="AsnC-type_HTH_dom"/>
</dbReference>
<dbReference type="GO" id="GO:0043565">
    <property type="term" value="F:sequence-specific DNA binding"/>
    <property type="evidence" value="ECO:0007669"/>
    <property type="project" value="InterPro"/>
</dbReference>
<dbReference type="GO" id="GO:0005829">
    <property type="term" value="C:cytosol"/>
    <property type="evidence" value="ECO:0007669"/>
    <property type="project" value="TreeGrafter"/>
</dbReference>
<dbReference type="CDD" id="cd00090">
    <property type="entry name" value="HTH_ARSR"/>
    <property type="match status" value="1"/>
</dbReference>
<organism evidence="6 7">
    <name type="scientific">Williamsia marianensis</name>
    <dbReference type="NCBI Taxonomy" id="85044"/>
    <lineage>
        <taxon>Bacteria</taxon>
        <taxon>Bacillati</taxon>
        <taxon>Actinomycetota</taxon>
        <taxon>Actinomycetes</taxon>
        <taxon>Mycobacteriales</taxon>
        <taxon>Nocardiaceae</taxon>
        <taxon>Williamsia</taxon>
    </lineage>
</organism>
<dbReference type="Gene3D" id="1.10.10.10">
    <property type="entry name" value="Winged helix-like DNA-binding domain superfamily/Winged helix DNA-binding domain"/>
    <property type="match status" value="2"/>
</dbReference>
<evidence type="ECO:0000256" key="3">
    <source>
        <dbReference type="ARBA" id="ARBA00023163"/>
    </source>
</evidence>
<sequence length="334" mass="36784">MLHDCAVTDDIDDQIVHALQVAPRAPWGAVGDVLGISAATASRRWDRLVENGLAWIVTYPGGAYLDKCCSAFVEVHTAARPKGLLDELIRDRHVATIQRTAGDSDLLLTVMVPDLGFLGDWVQRLADTDGSARTRTRVVMRVHGESERWRVHALSDTQEAALAQYRPAPVPMTHEPDEADLELMAALATDGRRSAVDLANLTGLSAPTVRRRLTRLMAERILSIRCEVAHAYSAWPVTANVWARGNSRALDTLVESLDAFPQVRVCCEVTGTANVIMTVWLHHISELSQFEHELERRVPGLTVVDRSVTLETSKRLGSVLDRDGRRIGSVPVVL</sequence>
<dbReference type="InterPro" id="IPR011991">
    <property type="entry name" value="ArsR-like_HTH"/>
</dbReference>
<keyword evidence="3" id="KW-0804">Transcription</keyword>
<dbReference type="InterPro" id="IPR019888">
    <property type="entry name" value="Tscrpt_reg_AsnC-like"/>
</dbReference>
<feature type="domain" description="HTH asnC-type" evidence="5">
    <location>
        <begin position="177"/>
        <end position="216"/>
    </location>
</feature>
<name>A0A315S605_WILMA</name>
<dbReference type="PANTHER" id="PTHR30154:SF34">
    <property type="entry name" value="TRANSCRIPTIONAL REGULATOR AZLB"/>
    <property type="match status" value="1"/>
</dbReference>
<dbReference type="Pfam" id="PF13404">
    <property type="entry name" value="HTH_AsnC-type"/>
    <property type="match status" value="2"/>
</dbReference>
<evidence type="ECO:0000313" key="7">
    <source>
        <dbReference type="Proteomes" id="UP000274762"/>
    </source>
</evidence>
<dbReference type="InterPro" id="IPR019887">
    <property type="entry name" value="Tscrpt_reg_AsnC/Lrp_C"/>
</dbReference>
<dbReference type="AlphaFoldDB" id="A0A315S605"/>
<evidence type="ECO:0000256" key="1">
    <source>
        <dbReference type="ARBA" id="ARBA00023015"/>
    </source>
</evidence>
<dbReference type="GO" id="GO:0043200">
    <property type="term" value="P:response to amino acid"/>
    <property type="evidence" value="ECO:0007669"/>
    <property type="project" value="TreeGrafter"/>
</dbReference>
<accession>A0A495JXH6</accession>
<gene>
    <name evidence="6" type="ORF">DFJ75_0519</name>
</gene>
<dbReference type="Pfam" id="PF01037">
    <property type="entry name" value="AsnC_trans_reg"/>
    <property type="match status" value="2"/>
</dbReference>
<dbReference type="InterPro" id="IPR036390">
    <property type="entry name" value="WH_DNA-bd_sf"/>
</dbReference>
<evidence type="ECO:0000259" key="5">
    <source>
        <dbReference type="Pfam" id="PF13404"/>
    </source>
</evidence>
<protein>
    <submittedName>
        <fullName evidence="6">DNA-binding Lrp family transcriptional regulator</fullName>
    </submittedName>
</protein>
<reference evidence="6 7" key="1">
    <citation type="submission" date="2018-10" db="EMBL/GenBank/DDBJ databases">
        <title>Sequencing the genomes of 1000 actinobacteria strains.</title>
        <authorList>
            <person name="Klenk H.-P."/>
        </authorList>
    </citation>
    <scope>NUCLEOTIDE SEQUENCE [LARGE SCALE GENOMIC DNA]</scope>
    <source>
        <strain evidence="6 7">DSM 44343</strain>
    </source>
</reference>
<feature type="domain" description="Transcription regulator AsnC/Lrp ligand binding" evidence="4">
    <location>
        <begin position="82"/>
        <end position="141"/>
    </location>
</feature>
<keyword evidence="2 6" id="KW-0238">DNA-binding</keyword>